<proteinExistence type="inferred from homology"/>
<dbReference type="NCBIfam" id="NF007600">
    <property type="entry name" value="PRK10246.1"/>
    <property type="match status" value="1"/>
</dbReference>
<evidence type="ECO:0000313" key="3">
    <source>
        <dbReference type="EMBL" id="MFC0226760.1"/>
    </source>
</evidence>
<gene>
    <name evidence="1 3" type="primary">sbcC</name>
    <name evidence="3" type="ORF">ACFFJ3_09650</name>
</gene>
<feature type="coiled-coil region" evidence="1">
    <location>
        <begin position="814"/>
        <end position="880"/>
    </location>
</feature>
<keyword evidence="1 3" id="KW-0378">Hydrolase</keyword>
<accession>A0ABV6ECP9</accession>
<dbReference type="Gene3D" id="3.40.50.300">
    <property type="entry name" value="P-loop containing nucleotide triphosphate hydrolases"/>
    <property type="match status" value="2"/>
</dbReference>
<dbReference type="PANTHER" id="PTHR32114:SF2">
    <property type="entry name" value="ABC TRANSPORTER ABCH.3"/>
    <property type="match status" value="1"/>
</dbReference>
<comment type="subunit">
    <text evidence="1">Heterodimer of SbcC and SbcD.</text>
</comment>
<keyword evidence="1 3" id="KW-0269">Exonuclease</keyword>
<reference evidence="3 4" key="1">
    <citation type="submission" date="2024-09" db="EMBL/GenBank/DDBJ databases">
        <authorList>
            <person name="Sun Q."/>
            <person name="Mori K."/>
        </authorList>
    </citation>
    <scope>NUCLEOTIDE SEQUENCE [LARGE SCALE GENOMIC DNA]</scope>
    <source>
        <strain evidence="3 4">CCM 8626</strain>
    </source>
</reference>
<sequence length="1083" mass="123505">MKILSLRLKNLNSLQGEWKIDFSAEPFSSNGLFAITGPTGAGKTTLLDAICLALYHQTPRLEVSASQNELMTRHTAESLAEVEFEVKGIGYRAFWSQRRAKNDPDGNLQAPKVELALREDGKILADKISDKKELIASITGLDFGRFTKSMMLSQGQFAAFLNAKPNERAELLEELTGTEIYGQLSSQVFEQHKQAKTELDVLHQRASGIELLNDEQRQALENQLSTLGSEELSVSQQLQQQQHRLNWLQQWHSTGQQVQSYQQQLAAVQQDYQQAEPQLLRLARSEPAEKLRPLLNEHQRCQQDNLTLRQQREQLEQQQQRQVTELLPLQQRLEQAQAAKQTQNRHNQQQQALIDERVQPLDQQIAQLRTKLADAQTERDKYQQLSEKQRLELEQLNTKRTQLAALAGQYQAKQSQLTAALEKQLQQQVELEALSPAEKLRHRQAELTGLRPLRQQLSELALLFAQNQRQIDRQQLEFAANQKQLAETETQLDAVRLQYKQHKAHQTDVEKVLEMEKRIVSLEAERAHLQANMPCPLCGSTEHPAIEQYQALKPSETERRAAELRSQTELLHTQGTELRARCDSLKEQLQRLQPQLEQALAQQEQHRQSWLSLTAPLAFDFTLQEPERLRTWLDTCESEEQANQQRLQQHQQAAVALQQAKDALNALQGEQQSSQQETARLNERFELLEISQQETLRQLAQWQQRCQENEATLAELHNKRVALFGEQSIAAVREQLQTALSTCENAERQTSEQLQKAQEQRDMLAGQLVALQQQQQQQTERLQRAEQQWLQALSSSTFADESQLLAALLDDDTRQQLQQRKEQLQQHQVQASALLAQAVQTLEQHRLKRPADIDEATVDAEQLTTTLNGLAERLKALQLNQGEVSNQLSNDAQRRLNQQSLFDQIAQSQQQYDDWSLLNQLIGSKEGDKFRKFAQGLTLDHLVYLANNQLGRLHGRYLLQRKTSEALELQVVDTWQADTLRDTRTLSGGESFLVSLALALALSDLVSHKTSIDSLFLDEGFGTLDAETLDTALDALDSLNATGKTIGVISHVDAMKERIPVQIKVRKVNGLGVSRLDQRFRVE</sequence>
<evidence type="ECO:0000313" key="4">
    <source>
        <dbReference type="Proteomes" id="UP001589792"/>
    </source>
</evidence>
<keyword evidence="1" id="KW-0255">Endonuclease</keyword>
<keyword evidence="1" id="KW-0235">DNA replication</keyword>
<dbReference type="Pfam" id="PF13476">
    <property type="entry name" value="AAA_23"/>
    <property type="match status" value="1"/>
</dbReference>
<dbReference type="NCBIfam" id="TIGR00618">
    <property type="entry name" value="sbcc"/>
    <property type="match status" value="1"/>
</dbReference>
<dbReference type="InterPro" id="IPR038729">
    <property type="entry name" value="Rad50/SbcC_AAA"/>
</dbReference>
<dbReference type="GO" id="GO:0004527">
    <property type="term" value="F:exonuclease activity"/>
    <property type="evidence" value="ECO:0007669"/>
    <property type="project" value="UniProtKB-KW"/>
</dbReference>
<comment type="similarity">
    <text evidence="1">Belongs to the SMC family. SbcC subfamily.</text>
</comment>
<keyword evidence="1" id="KW-0233">DNA recombination</keyword>
<evidence type="ECO:0000256" key="1">
    <source>
        <dbReference type="RuleBase" id="RU363070"/>
    </source>
</evidence>
<dbReference type="InterPro" id="IPR004592">
    <property type="entry name" value="SbcC_gammaproteobac_type"/>
</dbReference>
<organism evidence="3 4">
    <name type="scientific">Serratia aquatilis</name>
    <dbReference type="NCBI Taxonomy" id="1737515"/>
    <lineage>
        <taxon>Bacteria</taxon>
        <taxon>Pseudomonadati</taxon>
        <taxon>Pseudomonadota</taxon>
        <taxon>Gammaproteobacteria</taxon>
        <taxon>Enterobacterales</taxon>
        <taxon>Yersiniaceae</taxon>
        <taxon>Serratia</taxon>
    </lineage>
</organism>
<feature type="coiled-coil region" evidence="1">
    <location>
        <begin position="298"/>
        <end position="399"/>
    </location>
</feature>
<name>A0ABV6ECP9_9GAMM</name>
<keyword evidence="1" id="KW-0540">Nuclease</keyword>
<dbReference type="SUPFAM" id="SSF52540">
    <property type="entry name" value="P-loop containing nucleoside triphosphate hydrolases"/>
    <property type="match status" value="2"/>
</dbReference>
<feature type="domain" description="Rad50/SbcC-type AAA" evidence="2">
    <location>
        <begin position="5"/>
        <end position="277"/>
    </location>
</feature>
<keyword evidence="4" id="KW-1185">Reference proteome</keyword>
<protein>
    <recommendedName>
        <fullName evidence="1">Nuclease SbcCD subunit C</fullName>
    </recommendedName>
</protein>
<feature type="coiled-coil region" evidence="1">
    <location>
        <begin position="647"/>
        <end position="788"/>
    </location>
</feature>
<dbReference type="RefSeq" id="WP_380674653.1">
    <property type="nucleotide sequence ID" value="NZ_CP173186.1"/>
</dbReference>
<feature type="coiled-coil region" evidence="1">
    <location>
        <begin position="471"/>
        <end position="532"/>
    </location>
</feature>
<dbReference type="PANTHER" id="PTHR32114">
    <property type="entry name" value="ABC TRANSPORTER ABCH.3"/>
    <property type="match status" value="1"/>
</dbReference>
<dbReference type="Pfam" id="PF13558">
    <property type="entry name" value="SbcC_Walker_B"/>
    <property type="match status" value="1"/>
</dbReference>
<dbReference type="EMBL" id="JBHLXG010000008">
    <property type="protein sequence ID" value="MFC0226760.1"/>
    <property type="molecule type" value="Genomic_DNA"/>
</dbReference>
<dbReference type="InterPro" id="IPR027417">
    <property type="entry name" value="P-loop_NTPase"/>
</dbReference>
<comment type="caution">
    <text evidence="3">The sequence shown here is derived from an EMBL/GenBank/DDBJ whole genome shotgun (WGS) entry which is preliminary data.</text>
</comment>
<keyword evidence="1" id="KW-0175">Coiled coil</keyword>
<comment type="function">
    <text evidence="1">SbcCD cleaves DNA hairpin structures. These structures can inhibit DNA replication and are intermediates in certain DNA recombination reactions. The complex acts as a 3'-&gt;5' double strand exonuclease that can open hairpins. It also has a 5' single-strand endonuclease activity.</text>
</comment>
<dbReference type="Proteomes" id="UP001589792">
    <property type="component" value="Unassembled WGS sequence"/>
</dbReference>
<evidence type="ECO:0000259" key="2">
    <source>
        <dbReference type="Pfam" id="PF13476"/>
    </source>
</evidence>